<evidence type="ECO:0000313" key="4">
    <source>
        <dbReference type="EMBL" id="RXH79181.1"/>
    </source>
</evidence>
<dbReference type="Pfam" id="PF10151">
    <property type="entry name" value="TMEM214"/>
    <property type="match status" value="1"/>
</dbReference>
<protein>
    <submittedName>
        <fullName evidence="4">Uncharacterized protein</fullName>
    </submittedName>
</protein>
<dbReference type="GO" id="GO:0005794">
    <property type="term" value="C:Golgi apparatus"/>
    <property type="evidence" value="ECO:0007669"/>
    <property type="project" value="TreeGrafter"/>
</dbReference>
<dbReference type="PANTHER" id="PTHR13448:SF14">
    <property type="entry name" value="F26K24.17 PROTEIN"/>
    <property type="match status" value="1"/>
</dbReference>
<dbReference type="InterPro" id="IPR011989">
    <property type="entry name" value="ARM-like"/>
</dbReference>
<feature type="repeat" description="ARM" evidence="2">
    <location>
        <begin position="949"/>
        <end position="991"/>
    </location>
</feature>
<feature type="region of interest" description="Disordered" evidence="3">
    <location>
        <begin position="1"/>
        <end position="88"/>
    </location>
</feature>
<reference evidence="4 5" key="1">
    <citation type="submission" date="2018-10" db="EMBL/GenBank/DDBJ databases">
        <title>A high-quality apple genome assembly.</title>
        <authorList>
            <person name="Hu J."/>
        </authorList>
    </citation>
    <scope>NUCLEOTIDE SEQUENCE [LARGE SCALE GENOMIC DNA]</scope>
    <source>
        <strain evidence="5">cv. HFTH1</strain>
        <tissue evidence="4">Young leaf</tissue>
    </source>
</reference>
<feature type="compositionally biased region" description="Polar residues" evidence="3">
    <location>
        <begin position="23"/>
        <end position="39"/>
    </location>
</feature>
<keyword evidence="1" id="KW-0677">Repeat</keyword>
<dbReference type="AlphaFoldDB" id="A0A498IC78"/>
<sequence length="1018" mass="111819">MEEDQAAAFESIGNGDHYDAASTAVNDYSTHHTTTNNDHGWQKVTAKRPRKKKESNAETINNQNKLVPGVANANGNGVFRSLEKQSEDRRRRILEAQRANVDLDDVAPARSKLRSDDEDGDNSDDEAAAQNVKTEEAKKSKPKKPKKPKVTVAEAAAKIDETNDLEAFLIDISASYESKEDIQLMRFADYFGRAFSAVSASQFPWVKMFKESSVAKLADIPLSHISETVYKTSVDWINQRSIEALGSFILWSLESILADLASQVSGTKGKKAVQNVSSKSQVAIFVVVAMVLRRRPDVLISILPALRENSKYQGQDKLPVTIWMIVQASQGDLAVALHAWARNVLPLVCGKSSNPQSRDLVLQLVERILSMPKARTILVNSAVRKGERLVPPSALEILMGVTFPAHSARVKATERFEAIYPTLKAVALAGAPGSKAMKQVSQQMLSFAVKAAGESIPELSDEAAGIFIWCLTQHADCFKQWDKVYEENLEASVAVLKKLSNQWKEHSANLSPFDPMREALKSFSRKNEKALAGEAEDARQEKLNKEADKYCKTLLGKISRGSGCKKTVALAVVALAVGAAVMSPNVESWESELKKLTATLHPPQLQPPLTVKPPHLHQSSPCISNTHMEVIAAKPTRPRNRRKALFFHSICSQCLNLKSFSRRQFLTRVSGSDGGGAADATPQQYKPPTDTKEIKSSSLGDGYVGLFIRMLGLANDSLDREQAIVALWKYSLGGKQYVDAIMQFPGCINLIVNLLRSESSSACEAAAGLLRSISLSGATEEITDLLNRPSLNPEVKEQAICTLWNLSVDEKFREKIANSDVLPLLVKSVDDEDIKVKEAAGGVLANLALSHFSHSIMVEADDILKSNIPLHNKDWFAACLVKLGSLSRPRLEFEDPINMEVTLHQTIPRLMEQLKTSFVPEEKEAAVVELNRIISEGVVDSTRAIASEGGVFLLVKLIEEGSERAIEASLAILYNLSMDSENHSAIVVAGAVPVLRRIVLSQRPQWNRALHLLRTLPT</sequence>
<dbReference type="PANTHER" id="PTHR13448">
    <property type="entry name" value="TRANSMEMBRANE PROTEIN 214"/>
    <property type="match status" value="1"/>
</dbReference>
<dbReference type="EMBL" id="RDQH01000339">
    <property type="protein sequence ID" value="RXH79181.1"/>
    <property type="molecule type" value="Genomic_DNA"/>
</dbReference>
<gene>
    <name evidence="4" type="ORF">DVH24_040328</name>
</gene>
<feature type="region of interest" description="Disordered" evidence="3">
    <location>
        <begin position="671"/>
        <end position="696"/>
    </location>
</feature>
<dbReference type="GO" id="GO:0005783">
    <property type="term" value="C:endoplasmic reticulum"/>
    <property type="evidence" value="ECO:0007669"/>
    <property type="project" value="TreeGrafter"/>
</dbReference>
<dbReference type="SUPFAM" id="SSF48371">
    <property type="entry name" value="ARM repeat"/>
    <property type="match status" value="1"/>
</dbReference>
<dbReference type="InterPro" id="IPR019308">
    <property type="entry name" value="TMEM214"/>
</dbReference>
<comment type="caution">
    <text evidence="4">The sequence shown here is derived from an EMBL/GenBank/DDBJ whole genome shotgun (WGS) entry which is preliminary data.</text>
</comment>
<dbReference type="Gene3D" id="1.25.10.10">
    <property type="entry name" value="Leucine-rich Repeat Variant"/>
    <property type="match status" value="2"/>
</dbReference>
<dbReference type="InterPro" id="IPR000225">
    <property type="entry name" value="Armadillo"/>
</dbReference>
<evidence type="ECO:0000256" key="3">
    <source>
        <dbReference type="SAM" id="MobiDB-lite"/>
    </source>
</evidence>
<keyword evidence="5" id="KW-1185">Reference proteome</keyword>
<dbReference type="InterPro" id="IPR016024">
    <property type="entry name" value="ARM-type_fold"/>
</dbReference>
<dbReference type="PROSITE" id="PS50176">
    <property type="entry name" value="ARM_REPEAT"/>
    <property type="match status" value="2"/>
</dbReference>
<accession>A0A498IC78</accession>
<dbReference type="Proteomes" id="UP000290289">
    <property type="component" value="Chromosome 13"/>
</dbReference>
<organism evidence="4 5">
    <name type="scientific">Malus domestica</name>
    <name type="common">Apple</name>
    <name type="synonym">Pyrus malus</name>
    <dbReference type="NCBI Taxonomy" id="3750"/>
    <lineage>
        <taxon>Eukaryota</taxon>
        <taxon>Viridiplantae</taxon>
        <taxon>Streptophyta</taxon>
        <taxon>Embryophyta</taxon>
        <taxon>Tracheophyta</taxon>
        <taxon>Spermatophyta</taxon>
        <taxon>Magnoliopsida</taxon>
        <taxon>eudicotyledons</taxon>
        <taxon>Gunneridae</taxon>
        <taxon>Pentapetalae</taxon>
        <taxon>rosids</taxon>
        <taxon>fabids</taxon>
        <taxon>Rosales</taxon>
        <taxon>Rosaceae</taxon>
        <taxon>Amygdaloideae</taxon>
        <taxon>Maleae</taxon>
        <taxon>Malus</taxon>
    </lineage>
</organism>
<evidence type="ECO:0000313" key="5">
    <source>
        <dbReference type="Proteomes" id="UP000290289"/>
    </source>
</evidence>
<feature type="compositionally biased region" description="Acidic residues" evidence="3">
    <location>
        <begin position="116"/>
        <end position="127"/>
    </location>
</feature>
<feature type="compositionally biased region" description="Basic residues" evidence="3">
    <location>
        <begin position="140"/>
        <end position="149"/>
    </location>
</feature>
<dbReference type="SMART" id="SM00185">
    <property type="entry name" value="ARM"/>
    <property type="match status" value="4"/>
</dbReference>
<name>A0A498IC78_MALDO</name>
<feature type="repeat" description="ARM" evidence="2">
    <location>
        <begin position="777"/>
        <end position="821"/>
    </location>
</feature>
<proteinExistence type="predicted"/>
<evidence type="ECO:0000256" key="1">
    <source>
        <dbReference type="ARBA" id="ARBA00022737"/>
    </source>
</evidence>
<feature type="region of interest" description="Disordered" evidence="3">
    <location>
        <begin position="105"/>
        <end position="150"/>
    </location>
</feature>
<evidence type="ECO:0000256" key="2">
    <source>
        <dbReference type="PROSITE-ProRule" id="PRU00259"/>
    </source>
</evidence>